<dbReference type="Proteomes" id="UP000292027">
    <property type="component" value="Unassembled WGS sequence"/>
</dbReference>
<protein>
    <recommendedName>
        <fullName evidence="3">DUF2171 domain-containing protein</fullName>
    </recommendedName>
</protein>
<name>A0A4Q7VYL7_9ACTN</name>
<evidence type="ECO:0008006" key="3">
    <source>
        <dbReference type="Google" id="ProtNLM"/>
    </source>
</evidence>
<accession>A0A4Q7VYL7</accession>
<organism evidence="1 2">
    <name type="scientific">Kribbella rubisoli</name>
    <dbReference type="NCBI Taxonomy" id="3075929"/>
    <lineage>
        <taxon>Bacteria</taxon>
        <taxon>Bacillati</taxon>
        <taxon>Actinomycetota</taxon>
        <taxon>Actinomycetes</taxon>
        <taxon>Propionibacteriales</taxon>
        <taxon>Kribbellaceae</taxon>
        <taxon>Kribbella</taxon>
    </lineage>
</organism>
<evidence type="ECO:0000313" key="2">
    <source>
        <dbReference type="Proteomes" id="UP000292027"/>
    </source>
</evidence>
<evidence type="ECO:0000313" key="1">
    <source>
        <dbReference type="EMBL" id="RZU01820.1"/>
    </source>
</evidence>
<proteinExistence type="predicted"/>
<gene>
    <name evidence="1" type="ORF">EV645_7917</name>
</gene>
<comment type="caution">
    <text evidence="1">The sequence shown here is derived from an EMBL/GenBank/DDBJ whole genome shotgun (WGS) entry which is preliminary data.</text>
</comment>
<keyword evidence="2" id="KW-1185">Reference proteome</keyword>
<reference evidence="1 2" key="1">
    <citation type="journal article" date="2015" name="Stand. Genomic Sci.">
        <title>Genomic Encyclopedia of Bacterial and Archaeal Type Strains, Phase III: the genomes of soil and plant-associated and newly described type strains.</title>
        <authorList>
            <person name="Whitman W.B."/>
            <person name="Woyke T."/>
            <person name="Klenk H.P."/>
            <person name="Zhou Y."/>
            <person name="Lilburn T.G."/>
            <person name="Beck B.J."/>
            <person name="De Vos P."/>
            <person name="Vandamme P."/>
            <person name="Eisen J.A."/>
            <person name="Garrity G."/>
            <person name="Hugenholtz P."/>
            <person name="Kyrpides N.C."/>
        </authorList>
    </citation>
    <scope>NUCLEOTIDE SEQUENCE [LARGE SCALE GENOMIC DNA]</scope>
    <source>
        <strain evidence="1 2">VKM Ac-2540</strain>
    </source>
</reference>
<dbReference type="EMBL" id="SHKR01000018">
    <property type="protein sequence ID" value="RZU01820.1"/>
    <property type="molecule type" value="Genomic_DNA"/>
</dbReference>
<sequence length="97" mass="10504">MSGRVLHAQLHLLDRQLIDRADGHLVGKVDDVELDLDADPPVVAALISGRVEIPAGRIAEVESAVTISTDGLDLDYYDNWIEHHIIDKIPGAGDATE</sequence>
<dbReference type="OrthoDB" id="9804685at2"/>
<dbReference type="AlphaFoldDB" id="A0A4Q7VYL7"/>
<dbReference type="RefSeq" id="WP_130449889.1">
    <property type="nucleotide sequence ID" value="NZ_SHKR01000018.1"/>
</dbReference>